<feature type="compositionally biased region" description="Polar residues" evidence="1">
    <location>
        <begin position="80"/>
        <end position="117"/>
    </location>
</feature>
<feature type="compositionally biased region" description="Basic and acidic residues" evidence="1">
    <location>
        <begin position="58"/>
        <end position="74"/>
    </location>
</feature>
<dbReference type="Proteomes" id="UP000433483">
    <property type="component" value="Unassembled WGS sequence"/>
</dbReference>
<evidence type="ECO:0000313" key="2">
    <source>
        <dbReference type="EMBL" id="KAE9187215.1"/>
    </source>
</evidence>
<name>A0A6A3WT28_9STRA</name>
<comment type="caution">
    <text evidence="2">The sequence shown here is derived from an EMBL/GenBank/DDBJ whole genome shotgun (WGS) entry which is preliminary data.</text>
</comment>
<reference evidence="2 3" key="1">
    <citation type="submission" date="2018-08" db="EMBL/GenBank/DDBJ databases">
        <title>Genomic investigation of the strawberry pathogen Phytophthora fragariae indicates pathogenicity is determined by transcriptional variation in three key races.</title>
        <authorList>
            <person name="Adams T.M."/>
            <person name="Armitage A.D."/>
            <person name="Sobczyk M.K."/>
            <person name="Bates H.J."/>
            <person name="Dunwell J.M."/>
            <person name="Nellist C.F."/>
            <person name="Harrison R.J."/>
        </authorList>
    </citation>
    <scope>NUCLEOTIDE SEQUENCE [LARGE SCALE GENOMIC DNA]</scope>
    <source>
        <strain evidence="2 3">NOV-27</strain>
    </source>
</reference>
<protein>
    <submittedName>
        <fullName evidence="2">Uncharacterized protein</fullName>
    </submittedName>
</protein>
<feature type="non-terminal residue" evidence="2">
    <location>
        <position position="117"/>
    </location>
</feature>
<organism evidence="2 3">
    <name type="scientific">Phytophthora fragariae</name>
    <dbReference type="NCBI Taxonomy" id="53985"/>
    <lineage>
        <taxon>Eukaryota</taxon>
        <taxon>Sar</taxon>
        <taxon>Stramenopiles</taxon>
        <taxon>Oomycota</taxon>
        <taxon>Peronosporomycetes</taxon>
        <taxon>Peronosporales</taxon>
        <taxon>Peronosporaceae</taxon>
        <taxon>Phytophthora</taxon>
    </lineage>
</organism>
<gene>
    <name evidence="2" type="ORF">PF005_g20537</name>
</gene>
<sequence>MGSALLQTAQSLAGKAGGELNAAVGKMNDDATAFDTERAAFYVATVRPAMAVARYVRAEREEQERSQREKDQHQAGEGAMTSTASESTPSPVKSAKTSPTTCTVVCTKSNTSTSPKT</sequence>
<dbReference type="AlphaFoldDB" id="A0A6A3WT28"/>
<accession>A0A6A3WT28</accession>
<proteinExistence type="predicted"/>
<evidence type="ECO:0000313" key="3">
    <source>
        <dbReference type="Proteomes" id="UP000433483"/>
    </source>
</evidence>
<evidence type="ECO:0000256" key="1">
    <source>
        <dbReference type="SAM" id="MobiDB-lite"/>
    </source>
</evidence>
<feature type="region of interest" description="Disordered" evidence="1">
    <location>
        <begin position="58"/>
        <end position="117"/>
    </location>
</feature>
<dbReference type="EMBL" id="QXGB01001672">
    <property type="protein sequence ID" value="KAE9187215.1"/>
    <property type="molecule type" value="Genomic_DNA"/>
</dbReference>
<keyword evidence="3" id="KW-1185">Reference proteome</keyword>